<sequence>MTLSPVGFVSMSTKSELSPPCQGINGDLNDRRHDIDTGTEGGILEAIAGRDPSPPSGGTSRHGSGVTSSDSQFPESKPFRSDIVLSFQQKQNRLKHSTHELHCKPINQITHSKRH</sequence>
<feature type="region of interest" description="Disordered" evidence="1">
    <location>
        <begin position="1"/>
        <end position="81"/>
    </location>
</feature>
<organism evidence="2 4">
    <name type="scientific">Araneus ventricosus</name>
    <name type="common">Orbweaver spider</name>
    <name type="synonym">Epeira ventricosa</name>
    <dbReference type="NCBI Taxonomy" id="182803"/>
    <lineage>
        <taxon>Eukaryota</taxon>
        <taxon>Metazoa</taxon>
        <taxon>Ecdysozoa</taxon>
        <taxon>Arthropoda</taxon>
        <taxon>Chelicerata</taxon>
        <taxon>Arachnida</taxon>
        <taxon>Araneae</taxon>
        <taxon>Araneomorphae</taxon>
        <taxon>Entelegynae</taxon>
        <taxon>Araneoidea</taxon>
        <taxon>Araneidae</taxon>
        <taxon>Araneus</taxon>
    </lineage>
</organism>
<comment type="caution">
    <text evidence="2">The sequence shown here is derived from an EMBL/GenBank/DDBJ whole genome shotgun (WGS) entry which is preliminary data.</text>
</comment>
<dbReference type="AlphaFoldDB" id="A0A4Y2TNI9"/>
<dbReference type="Proteomes" id="UP000499080">
    <property type="component" value="Unassembled WGS sequence"/>
</dbReference>
<feature type="compositionally biased region" description="Polar residues" evidence="1">
    <location>
        <begin position="56"/>
        <end position="74"/>
    </location>
</feature>
<evidence type="ECO:0000313" key="3">
    <source>
        <dbReference type="EMBL" id="GBO02186.1"/>
    </source>
</evidence>
<feature type="region of interest" description="Disordered" evidence="1">
    <location>
        <begin position="95"/>
        <end position="115"/>
    </location>
</feature>
<protein>
    <submittedName>
        <fullName evidence="2">Uncharacterized protein</fullName>
    </submittedName>
</protein>
<name>A0A4Y2TNI9_ARAVE</name>
<dbReference type="EMBL" id="BGPR01029994">
    <property type="protein sequence ID" value="GBO02186.1"/>
    <property type="molecule type" value="Genomic_DNA"/>
</dbReference>
<evidence type="ECO:0000256" key="1">
    <source>
        <dbReference type="SAM" id="MobiDB-lite"/>
    </source>
</evidence>
<evidence type="ECO:0000313" key="2">
    <source>
        <dbReference type="EMBL" id="GBO01832.1"/>
    </source>
</evidence>
<gene>
    <name evidence="3" type="ORF">AVEN_224022_1</name>
    <name evidence="2" type="ORF">AVEN_266993_1</name>
</gene>
<keyword evidence="4" id="KW-1185">Reference proteome</keyword>
<proteinExistence type="predicted"/>
<dbReference type="EMBL" id="BGPR01029802">
    <property type="protein sequence ID" value="GBO01832.1"/>
    <property type="molecule type" value="Genomic_DNA"/>
</dbReference>
<reference evidence="2 4" key="1">
    <citation type="journal article" date="2019" name="Sci. Rep.">
        <title>Orb-weaving spider Araneus ventricosus genome elucidates the spidroin gene catalogue.</title>
        <authorList>
            <person name="Kono N."/>
            <person name="Nakamura H."/>
            <person name="Ohtoshi R."/>
            <person name="Moran D.A.P."/>
            <person name="Shinohara A."/>
            <person name="Yoshida Y."/>
            <person name="Fujiwara M."/>
            <person name="Mori M."/>
            <person name="Tomita M."/>
            <person name="Arakawa K."/>
        </authorList>
    </citation>
    <scope>NUCLEOTIDE SEQUENCE [LARGE SCALE GENOMIC DNA]</scope>
</reference>
<evidence type="ECO:0000313" key="4">
    <source>
        <dbReference type="Proteomes" id="UP000499080"/>
    </source>
</evidence>
<accession>A0A4Y2TNI9</accession>